<evidence type="ECO:0000313" key="1">
    <source>
        <dbReference type="EMBL" id="KAF6763511.1"/>
    </source>
</evidence>
<dbReference type="Proteomes" id="UP000521943">
    <property type="component" value="Unassembled WGS sequence"/>
</dbReference>
<proteinExistence type="predicted"/>
<dbReference type="AlphaFoldDB" id="A0A8H6IDF2"/>
<dbReference type="EMBL" id="JACGCI010000005">
    <property type="protein sequence ID" value="KAF6763511.1"/>
    <property type="molecule type" value="Genomic_DNA"/>
</dbReference>
<comment type="caution">
    <text evidence="1">The sequence shown here is derived from an EMBL/GenBank/DDBJ whole genome shotgun (WGS) entry which is preliminary data.</text>
</comment>
<evidence type="ECO:0000313" key="2">
    <source>
        <dbReference type="Proteomes" id="UP000521943"/>
    </source>
</evidence>
<protein>
    <submittedName>
        <fullName evidence="1">Uncharacterized protein</fullName>
    </submittedName>
</protein>
<sequence length="175" mass="19595">GTRNEKFNKSLADAKMQFTVGGAHELSPVLGEDWDRGVEHLEAAQNQVAATAKKNYFFVTYRGKKCIRINWRMFSQRVSLPFLDCSNDQDDKTTTWPAPSVELDALKETHRLNPVPFFDIDNTPMDPAGLLTNLVGAVVEVSFTLHHFAVKDSSGKPTSDTFTGRLVQLRVLRKA</sequence>
<gene>
    <name evidence="1" type="ORF">DFP72DRAFT_744414</name>
</gene>
<accession>A0A8H6IDF2</accession>
<feature type="non-terminal residue" evidence="1">
    <location>
        <position position="175"/>
    </location>
</feature>
<dbReference type="OrthoDB" id="2843772at2759"/>
<feature type="non-terminal residue" evidence="1">
    <location>
        <position position="1"/>
    </location>
</feature>
<organism evidence="1 2">
    <name type="scientific">Ephemerocybe angulata</name>
    <dbReference type="NCBI Taxonomy" id="980116"/>
    <lineage>
        <taxon>Eukaryota</taxon>
        <taxon>Fungi</taxon>
        <taxon>Dikarya</taxon>
        <taxon>Basidiomycota</taxon>
        <taxon>Agaricomycotina</taxon>
        <taxon>Agaricomycetes</taxon>
        <taxon>Agaricomycetidae</taxon>
        <taxon>Agaricales</taxon>
        <taxon>Agaricineae</taxon>
        <taxon>Psathyrellaceae</taxon>
        <taxon>Ephemerocybe</taxon>
    </lineage>
</organism>
<name>A0A8H6IDF2_9AGAR</name>
<reference evidence="1 2" key="1">
    <citation type="submission" date="2020-07" db="EMBL/GenBank/DDBJ databases">
        <title>Comparative genomics of pyrophilous fungi reveals a link between fire events and developmental genes.</title>
        <authorList>
            <consortium name="DOE Joint Genome Institute"/>
            <person name="Steindorff A.S."/>
            <person name="Carver A."/>
            <person name="Calhoun S."/>
            <person name="Stillman K."/>
            <person name="Liu H."/>
            <person name="Lipzen A."/>
            <person name="Pangilinan J."/>
            <person name="Labutti K."/>
            <person name="Bruns T.D."/>
            <person name="Grigoriev I.V."/>
        </authorList>
    </citation>
    <scope>NUCLEOTIDE SEQUENCE [LARGE SCALE GENOMIC DNA]</scope>
    <source>
        <strain evidence="1 2">CBS 144469</strain>
    </source>
</reference>
<keyword evidence="2" id="KW-1185">Reference proteome</keyword>